<gene>
    <name evidence="2" type="ORF">CEUSTIGMA_g13838.t1</name>
</gene>
<dbReference type="EMBL" id="BEGY01000302">
    <property type="protein sequence ID" value="GAX86428.1"/>
    <property type="molecule type" value="Genomic_DNA"/>
</dbReference>
<accession>A0A250XTP0</accession>
<evidence type="ECO:0000256" key="1">
    <source>
        <dbReference type="SAM" id="MobiDB-lite"/>
    </source>
</evidence>
<feature type="region of interest" description="Disordered" evidence="1">
    <location>
        <begin position="246"/>
        <end position="270"/>
    </location>
</feature>
<comment type="caution">
    <text evidence="2">The sequence shown here is derived from an EMBL/GenBank/DDBJ whole genome shotgun (WGS) entry which is preliminary data.</text>
</comment>
<dbReference type="AlphaFoldDB" id="A0A250XTP0"/>
<evidence type="ECO:0000313" key="2">
    <source>
        <dbReference type="EMBL" id="GAX86428.1"/>
    </source>
</evidence>
<sequence length="270" mass="29071">MALFGCFFGASSSPEARPSIKGNGVAEENLQRAVGPHTSSDSGDNAINGTRKLFAWGSGTEALHRGNATTKASHGNKVIPADDTFIDYSHASPPGYLDTRLDDIGETQNSDGDLRIRQIGTFDETLPRPLSGAQGETSNVMLSGAELIARGFSTHRAESLSMTSDPASASSSLPITFMVLDIIRSNLRQRQREQTDDEGLEEGGGGHSRKFRNRLVPIFTNKQCRSYFKISTNRDYVELVTPRVSHMSPPTPQATHPPSLACASHHACGS</sequence>
<feature type="non-terminal residue" evidence="2">
    <location>
        <position position="270"/>
    </location>
</feature>
<reference evidence="2 3" key="1">
    <citation type="submission" date="2017-08" db="EMBL/GenBank/DDBJ databases">
        <title>Acidophilic green algal genome provides insights into adaptation to an acidic environment.</title>
        <authorList>
            <person name="Hirooka S."/>
            <person name="Hirose Y."/>
            <person name="Kanesaki Y."/>
            <person name="Higuchi S."/>
            <person name="Fujiwara T."/>
            <person name="Onuma R."/>
            <person name="Era A."/>
            <person name="Ohbayashi R."/>
            <person name="Uzuka A."/>
            <person name="Nozaki H."/>
            <person name="Yoshikawa H."/>
            <person name="Miyagishima S.Y."/>
        </authorList>
    </citation>
    <scope>NUCLEOTIDE SEQUENCE [LARGE SCALE GENOMIC DNA]</scope>
    <source>
        <strain evidence="2 3">NIES-2499</strain>
    </source>
</reference>
<evidence type="ECO:0000313" key="3">
    <source>
        <dbReference type="Proteomes" id="UP000232323"/>
    </source>
</evidence>
<keyword evidence="3" id="KW-1185">Reference proteome</keyword>
<organism evidence="2 3">
    <name type="scientific">Chlamydomonas eustigma</name>
    <dbReference type="NCBI Taxonomy" id="1157962"/>
    <lineage>
        <taxon>Eukaryota</taxon>
        <taxon>Viridiplantae</taxon>
        <taxon>Chlorophyta</taxon>
        <taxon>core chlorophytes</taxon>
        <taxon>Chlorophyceae</taxon>
        <taxon>CS clade</taxon>
        <taxon>Chlamydomonadales</taxon>
        <taxon>Chlamydomonadaceae</taxon>
        <taxon>Chlamydomonas</taxon>
    </lineage>
</organism>
<feature type="region of interest" description="Disordered" evidence="1">
    <location>
        <begin position="189"/>
        <end position="210"/>
    </location>
</feature>
<protein>
    <submittedName>
        <fullName evidence="2">Uncharacterized protein</fullName>
    </submittedName>
</protein>
<proteinExistence type="predicted"/>
<name>A0A250XTP0_9CHLO</name>
<dbReference type="Proteomes" id="UP000232323">
    <property type="component" value="Unassembled WGS sequence"/>
</dbReference>